<dbReference type="Pfam" id="PF12698">
    <property type="entry name" value="ABC2_membrane_3"/>
    <property type="match status" value="1"/>
</dbReference>
<comment type="caution">
    <text evidence="7">The sequence shown here is derived from an EMBL/GenBank/DDBJ whole genome shotgun (WGS) entry which is preliminary data.</text>
</comment>
<gene>
    <name evidence="7" type="ORF">MNKW57_29850</name>
</gene>
<evidence type="ECO:0000256" key="4">
    <source>
        <dbReference type="ARBA" id="ARBA00023136"/>
    </source>
</evidence>
<organism evidence="7 8">
    <name type="scientific">Biformimicrobium ophioploci</name>
    <dbReference type="NCBI Taxonomy" id="3036711"/>
    <lineage>
        <taxon>Bacteria</taxon>
        <taxon>Pseudomonadati</taxon>
        <taxon>Pseudomonadota</taxon>
        <taxon>Gammaproteobacteria</taxon>
        <taxon>Cellvibrionales</taxon>
        <taxon>Microbulbiferaceae</taxon>
        <taxon>Biformimicrobium</taxon>
    </lineage>
</organism>
<feature type="transmembrane region" description="Helical" evidence="5">
    <location>
        <begin position="31"/>
        <end position="52"/>
    </location>
</feature>
<sequence>MNNENPNFGWRYTLVPVLKKELTEAWRDKRALLTAVCFALLFPAMMTAMMLFTVKEKVQKEPQVAILGGERAPYLANLLRKGKVELTEHKGADDRAGDHEQAKALLQQGNKVVVLVEEGFADAYMNQRAPRLYLYRDGGDSGSGAAVRRVRSQLAQGRQLVTAQRLTAQGVSPGSISPWQVQERDISTPSARSGLILRALPGLLILGLFVGSLATSVDTSAGERERLSLETLLLQPLAGWQLVLAKSVAVASLGWFGASLSIIALACMMPLMPLTELGMQHALTVQGILNVLLLLAPIALLVAVLQILLALRSQSFKDAQTQLSIFQILPVVLLTGIDVAQVELAEAWQLVPLLGQQQWLKAALVGEPLNLALVAAGTLVTLAIAGLAIVAGGHALRREALLSNC</sequence>
<evidence type="ECO:0000256" key="2">
    <source>
        <dbReference type="ARBA" id="ARBA00022692"/>
    </source>
</evidence>
<protein>
    <recommendedName>
        <fullName evidence="6">ABC-2 type transporter transmembrane domain-containing protein</fullName>
    </recommendedName>
</protein>
<evidence type="ECO:0000313" key="8">
    <source>
        <dbReference type="Proteomes" id="UP001224392"/>
    </source>
</evidence>
<proteinExistence type="predicted"/>
<reference evidence="7 8" key="1">
    <citation type="submission" date="2023-04" db="EMBL/GenBank/DDBJ databases">
        <title>Marinobulbifer ophiurae gen. nov., sp. Nov., isolate from tissue of brittle star Ophioplocus japonicus.</title>
        <authorList>
            <person name="Kawano K."/>
            <person name="Sawayama S."/>
            <person name="Nakagawa S."/>
        </authorList>
    </citation>
    <scope>NUCLEOTIDE SEQUENCE [LARGE SCALE GENOMIC DNA]</scope>
    <source>
        <strain evidence="7 8">NKW57</strain>
    </source>
</reference>
<feature type="transmembrane region" description="Helical" evidence="5">
    <location>
        <begin position="291"/>
        <end position="311"/>
    </location>
</feature>
<evidence type="ECO:0000259" key="6">
    <source>
        <dbReference type="Pfam" id="PF12698"/>
    </source>
</evidence>
<comment type="subcellular location">
    <subcellularLocation>
        <location evidence="1">Membrane</location>
        <topology evidence="1">Multi-pass membrane protein</topology>
    </subcellularLocation>
</comment>
<dbReference type="InterPro" id="IPR013525">
    <property type="entry name" value="ABC2_TM"/>
</dbReference>
<evidence type="ECO:0000256" key="1">
    <source>
        <dbReference type="ARBA" id="ARBA00004141"/>
    </source>
</evidence>
<dbReference type="PANTHER" id="PTHR43471">
    <property type="entry name" value="ABC TRANSPORTER PERMEASE"/>
    <property type="match status" value="1"/>
</dbReference>
<keyword evidence="3 5" id="KW-1133">Transmembrane helix</keyword>
<evidence type="ECO:0000313" key="7">
    <source>
        <dbReference type="EMBL" id="GMG88664.1"/>
    </source>
</evidence>
<feature type="transmembrane region" description="Helical" evidence="5">
    <location>
        <begin position="195"/>
        <end position="215"/>
    </location>
</feature>
<evidence type="ECO:0000256" key="5">
    <source>
        <dbReference type="SAM" id="Phobius"/>
    </source>
</evidence>
<dbReference type="Proteomes" id="UP001224392">
    <property type="component" value="Unassembled WGS sequence"/>
</dbReference>
<keyword evidence="2 5" id="KW-0812">Transmembrane</keyword>
<feature type="transmembrane region" description="Helical" evidence="5">
    <location>
        <begin position="252"/>
        <end position="271"/>
    </location>
</feature>
<keyword evidence="8" id="KW-1185">Reference proteome</keyword>
<keyword evidence="4 5" id="KW-0472">Membrane</keyword>
<dbReference type="EMBL" id="BSYJ01000007">
    <property type="protein sequence ID" value="GMG88664.1"/>
    <property type="molecule type" value="Genomic_DNA"/>
</dbReference>
<feature type="domain" description="ABC-2 type transporter transmembrane" evidence="6">
    <location>
        <begin position="32"/>
        <end position="339"/>
    </location>
</feature>
<dbReference type="PANTHER" id="PTHR43471:SF3">
    <property type="entry name" value="ABC TRANSPORTER PERMEASE PROTEIN NATB"/>
    <property type="match status" value="1"/>
</dbReference>
<feature type="transmembrane region" description="Helical" evidence="5">
    <location>
        <begin position="369"/>
        <end position="391"/>
    </location>
</feature>
<evidence type="ECO:0000256" key="3">
    <source>
        <dbReference type="ARBA" id="ARBA00022989"/>
    </source>
</evidence>
<accession>A0ABQ6M2S9</accession>
<dbReference type="RefSeq" id="WP_285765272.1">
    <property type="nucleotide sequence ID" value="NZ_BSYJ01000007.1"/>
</dbReference>
<name>A0ABQ6M2S9_9GAMM</name>